<dbReference type="GO" id="GO:0003677">
    <property type="term" value="F:DNA binding"/>
    <property type="evidence" value="ECO:0007669"/>
    <property type="project" value="InterPro"/>
</dbReference>
<dbReference type="AlphaFoldDB" id="A0A4R1PY19"/>
<dbReference type="InterPro" id="IPR036515">
    <property type="entry name" value="Transposase_17_sf"/>
</dbReference>
<dbReference type="EMBL" id="SLUI01000012">
    <property type="protein sequence ID" value="TCL35389.1"/>
    <property type="molecule type" value="Genomic_DNA"/>
</dbReference>
<name>A0A4R1PY19_9FIRM</name>
<dbReference type="PANTHER" id="PTHR34322:SF2">
    <property type="entry name" value="TRANSPOSASE IS200-LIKE DOMAIN-CONTAINING PROTEIN"/>
    <property type="match status" value="1"/>
</dbReference>
<dbReference type="Proteomes" id="UP000295063">
    <property type="component" value="Unassembled WGS sequence"/>
</dbReference>
<dbReference type="PANTHER" id="PTHR34322">
    <property type="entry name" value="TRANSPOSASE, Y1_TNP DOMAIN-CONTAINING"/>
    <property type="match status" value="1"/>
</dbReference>
<comment type="caution">
    <text evidence="2">The sequence shown here is derived from an EMBL/GenBank/DDBJ whole genome shotgun (WGS) entry which is preliminary data.</text>
</comment>
<accession>A0A4R1PY19</accession>
<gene>
    <name evidence="2" type="ORF">EV210_11247</name>
</gene>
<dbReference type="GO" id="GO:0004803">
    <property type="term" value="F:transposase activity"/>
    <property type="evidence" value="ECO:0007669"/>
    <property type="project" value="InterPro"/>
</dbReference>
<sequence>MTVPRCPREKARSGIYHVLTGGINRQDIFHCEQDYGRFLDIIKRVQAQQPFRLYAYCLMRNHVHLLLQEQDESIAATMKRIGVSYAGWYNAQYDRTGPVFQDRFKSEAVEDNAYLLTVLCYIHNHPVEAQLVIKPQEYSWSSCKEYYRKRSAIDVLTDTAYILNMFSQEQEIAQTMLREFTCRQGFQRVLDIDRQERKSDDELRAYLEHLLAGQSILCLSTMKRGERNSFLQQVKKVQGVTQRQIARVTGLNANIIFKA</sequence>
<evidence type="ECO:0000313" key="2">
    <source>
        <dbReference type="EMBL" id="TCL35389.1"/>
    </source>
</evidence>
<dbReference type="InterPro" id="IPR002686">
    <property type="entry name" value="Transposase_17"/>
</dbReference>
<evidence type="ECO:0000259" key="1">
    <source>
        <dbReference type="SMART" id="SM01321"/>
    </source>
</evidence>
<dbReference type="GO" id="GO:0006313">
    <property type="term" value="P:DNA transposition"/>
    <property type="evidence" value="ECO:0007669"/>
    <property type="project" value="InterPro"/>
</dbReference>
<dbReference type="RefSeq" id="WP_243650600.1">
    <property type="nucleotide sequence ID" value="NZ_SLUI01000012.1"/>
</dbReference>
<feature type="domain" description="Transposase IS200-like" evidence="1">
    <location>
        <begin position="11"/>
        <end position="125"/>
    </location>
</feature>
<protein>
    <submittedName>
        <fullName evidence="2">REP element-mobilizing transposase RayT</fullName>
    </submittedName>
</protein>
<dbReference type="Gene3D" id="3.30.70.1290">
    <property type="entry name" value="Transposase IS200-like"/>
    <property type="match status" value="1"/>
</dbReference>
<organism evidence="2 3">
    <name type="scientific">Anaerospora hongkongensis</name>
    <dbReference type="NCBI Taxonomy" id="244830"/>
    <lineage>
        <taxon>Bacteria</taxon>
        <taxon>Bacillati</taxon>
        <taxon>Bacillota</taxon>
        <taxon>Negativicutes</taxon>
        <taxon>Selenomonadales</taxon>
        <taxon>Sporomusaceae</taxon>
        <taxon>Anaerospora</taxon>
    </lineage>
</organism>
<dbReference type="Pfam" id="PF01797">
    <property type="entry name" value="Y1_Tnp"/>
    <property type="match status" value="1"/>
</dbReference>
<reference evidence="2 3" key="1">
    <citation type="submission" date="2019-03" db="EMBL/GenBank/DDBJ databases">
        <title>Genomic Encyclopedia of Type Strains, Phase IV (KMG-IV): sequencing the most valuable type-strain genomes for metagenomic binning, comparative biology and taxonomic classification.</title>
        <authorList>
            <person name="Goeker M."/>
        </authorList>
    </citation>
    <scope>NUCLEOTIDE SEQUENCE [LARGE SCALE GENOMIC DNA]</scope>
    <source>
        <strain evidence="2 3">DSM 15969</strain>
    </source>
</reference>
<dbReference type="SMART" id="SM01321">
    <property type="entry name" value="Y1_Tnp"/>
    <property type="match status" value="1"/>
</dbReference>
<proteinExistence type="predicted"/>
<dbReference type="SUPFAM" id="SSF143422">
    <property type="entry name" value="Transposase IS200-like"/>
    <property type="match status" value="1"/>
</dbReference>
<evidence type="ECO:0000313" key="3">
    <source>
        <dbReference type="Proteomes" id="UP000295063"/>
    </source>
</evidence>
<keyword evidence="3" id="KW-1185">Reference proteome</keyword>